<keyword evidence="4" id="KW-1185">Reference proteome</keyword>
<feature type="transmembrane region" description="Helical" evidence="2">
    <location>
        <begin position="46"/>
        <end position="64"/>
    </location>
</feature>
<dbReference type="AlphaFoldDB" id="A0A7Y9RVY0"/>
<dbReference type="Proteomes" id="UP000544110">
    <property type="component" value="Unassembled WGS sequence"/>
</dbReference>
<feature type="transmembrane region" description="Helical" evidence="2">
    <location>
        <begin position="70"/>
        <end position="92"/>
    </location>
</feature>
<comment type="caution">
    <text evidence="3">The sequence shown here is derived from an EMBL/GenBank/DDBJ whole genome shotgun (WGS) entry which is preliminary data.</text>
</comment>
<evidence type="ECO:0000313" key="3">
    <source>
        <dbReference type="EMBL" id="NYG55818.1"/>
    </source>
</evidence>
<reference evidence="3 4" key="1">
    <citation type="submission" date="2020-07" db="EMBL/GenBank/DDBJ databases">
        <title>Sequencing the genomes of 1000 actinobacteria strains.</title>
        <authorList>
            <person name="Klenk H.-P."/>
        </authorList>
    </citation>
    <scope>NUCLEOTIDE SEQUENCE [LARGE SCALE GENOMIC DNA]</scope>
    <source>
        <strain evidence="3 4">DSM 24552</strain>
    </source>
</reference>
<gene>
    <name evidence="3" type="ORF">BJ989_002122</name>
</gene>
<proteinExistence type="predicted"/>
<feature type="region of interest" description="Disordered" evidence="1">
    <location>
        <begin position="98"/>
        <end position="124"/>
    </location>
</feature>
<evidence type="ECO:0000256" key="2">
    <source>
        <dbReference type="SAM" id="Phobius"/>
    </source>
</evidence>
<keyword evidence="2" id="KW-0812">Transmembrane</keyword>
<dbReference type="EMBL" id="JACCAC010000001">
    <property type="protein sequence ID" value="NYG55818.1"/>
    <property type="molecule type" value="Genomic_DNA"/>
</dbReference>
<keyword evidence="2" id="KW-1133">Transmembrane helix</keyword>
<evidence type="ECO:0008006" key="5">
    <source>
        <dbReference type="Google" id="ProtNLM"/>
    </source>
</evidence>
<keyword evidence="2" id="KW-0472">Membrane</keyword>
<dbReference type="Pfam" id="PF11298">
    <property type="entry name" value="DUF3099"/>
    <property type="match status" value="1"/>
</dbReference>
<evidence type="ECO:0000313" key="4">
    <source>
        <dbReference type="Proteomes" id="UP000544110"/>
    </source>
</evidence>
<protein>
    <recommendedName>
        <fullName evidence="5">DUF3099 domain-containing protein</fullName>
    </recommendedName>
</protein>
<dbReference type="RefSeq" id="WP_179518200.1">
    <property type="nucleotide sequence ID" value="NZ_JACCAC010000001.1"/>
</dbReference>
<name>A0A7Y9RVY0_9ACTN</name>
<sequence>MAARGAGRGAVRPGGQARQRRGTEPVRITEAPSSAADDIRSRQNKYLFSMALRTICVVAAVFTVNVSVWAFSLALLGAVVLPYVAVIIANVAGPRTDGFRLRQPTSDRRQLPPGGGSTVYRPLD</sequence>
<evidence type="ECO:0000256" key="1">
    <source>
        <dbReference type="SAM" id="MobiDB-lite"/>
    </source>
</evidence>
<accession>A0A7Y9RVY0</accession>
<feature type="compositionally biased region" description="Basic and acidic residues" evidence="1">
    <location>
        <begin position="98"/>
        <end position="110"/>
    </location>
</feature>
<feature type="compositionally biased region" description="Low complexity" evidence="1">
    <location>
        <begin position="1"/>
        <end position="17"/>
    </location>
</feature>
<organism evidence="3 4">
    <name type="scientific">Nocardioides perillae</name>
    <dbReference type="NCBI Taxonomy" id="1119534"/>
    <lineage>
        <taxon>Bacteria</taxon>
        <taxon>Bacillati</taxon>
        <taxon>Actinomycetota</taxon>
        <taxon>Actinomycetes</taxon>
        <taxon>Propionibacteriales</taxon>
        <taxon>Nocardioidaceae</taxon>
        <taxon>Nocardioides</taxon>
    </lineage>
</organism>
<dbReference type="InterPro" id="IPR021449">
    <property type="entry name" value="DUF3099"/>
</dbReference>
<feature type="region of interest" description="Disordered" evidence="1">
    <location>
        <begin position="1"/>
        <end position="36"/>
    </location>
</feature>